<feature type="region of interest" description="Disordered" evidence="1">
    <location>
        <begin position="1"/>
        <end position="23"/>
    </location>
</feature>
<reference evidence="3" key="1">
    <citation type="submission" date="2016-07" db="EMBL/GenBank/DDBJ databases">
        <authorList>
            <person name="Florea S."/>
            <person name="Webb J.S."/>
            <person name="Jaromczyk J."/>
            <person name="Schardl C.L."/>
        </authorList>
    </citation>
    <scope>NUCLEOTIDE SEQUENCE [LARGE SCALE GENOMIC DNA]</scope>
    <source>
        <strain evidence="3">1YdBTEX2</strain>
    </source>
</reference>
<organism evidence="2 3">
    <name type="scientific">Pseudomonas veronii 1YdBTEX2</name>
    <dbReference type="NCBI Taxonomy" id="1295141"/>
    <lineage>
        <taxon>Bacteria</taxon>
        <taxon>Pseudomonadati</taxon>
        <taxon>Pseudomonadota</taxon>
        <taxon>Gammaproteobacteria</taxon>
        <taxon>Pseudomonadales</taxon>
        <taxon>Pseudomonadaceae</taxon>
        <taxon>Pseudomonas</taxon>
    </lineage>
</organism>
<sequence length="45" mass="5233">MSKAEERTMKSLRNRWAQGKATAKQVRQCMDLEQKAQVEQLKSPL</sequence>
<accession>A0A1D3K8B6</accession>
<evidence type="ECO:0000313" key="2">
    <source>
        <dbReference type="EMBL" id="SBW84614.1"/>
    </source>
</evidence>
<dbReference type="Proteomes" id="UP000245431">
    <property type="component" value="Chromosome PVE_r2"/>
</dbReference>
<dbReference type="AlphaFoldDB" id="A0A1D3K8B6"/>
<protein>
    <submittedName>
        <fullName evidence="2">Uncharacterized protein</fullName>
    </submittedName>
</protein>
<gene>
    <name evidence="2" type="ORF">PVE_R2G0588</name>
</gene>
<evidence type="ECO:0000256" key="1">
    <source>
        <dbReference type="SAM" id="MobiDB-lite"/>
    </source>
</evidence>
<name>A0A1D3K8B6_PSEVE</name>
<dbReference type="EMBL" id="LT599584">
    <property type="protein sequence ID" value="SBW84614.1"/>
    <property type="molecule type" value="Genomic_DNA"/>
</dbReference>
<evidence type="ECO:0000313" key="3">
    <source>
        <dbReference type="Proteomes" id="UP000245431"/>
    </source>
</evidence>
<proteinExistence type="predicted"/>